<keyword evidence="8" id="KW-1185">Reference proteome</keyword>
<proteinExistence type="predicted"/>
<sequence>MNPKLAFYVTRKAFWAMFADFNLDEINGDSCTDDSDIYRTYEQSRCPTTVGKYYVPPLMGVYYIIVNILLFNLLIAMFNSKISVVYEKA</sequence>
<dbReference type="Pfam" id="PF00520">
    <property type="entry name" value="Ion_trans"/>
    <property type="match status" value="1"/>
</dbReference>
<comment type="subcellular location">
    <subcellularLocation>
        <location evidence="1">Membrane</location>
        <topology evidence="1">Multi-pass membrane protein</topology>
    </subcellularLocation>
</comment>
<evidence type="ECO:0000313" key="8">
    <source>
        <dbReference type="Proteomes" id="UP001497497"/>
    </source>
</evidence>
<organism evidence="7 8">
    <name type="scientific">Lymnaea stagnalis</name>
    <name type="common">Great pond snail</name>
    <name type="synonym">Helix stagnalis</name>
    <dbReference type="NCBI Taxonomy" id="6523"/>
    <lineage>
        <taxon>Eukaryota</taxon>
        <taxon>Metazoa</taxon>
        <taxon>Spiralia</taxon>
        <taxon>Lophotrochozoa</taxon>
        <taxon>Mollusca</taxon>
        <taxon>Gastropoda</taxon>
        <taxon>Heterobranchia</taxon>
        <taxon>Euthyneura</taxon>
        <taxon>Panpulmonata</taxon>
        <taxon>Hygrophila</taxon>
        <taxon>Lymnaeoidea</taxon>
        <taxon>Lymnaeidae</taxon>
        <taxon>Lymnaea</taxon>
    </lineage>
</organism>
<evidence type="ECO:0000256" key="2">
    <source>
        <dbReference type="ARBA" id="ARBA00022692"/>
    </source>
</evidence>
<name>A0AAV2IJZ1_LYMST</name>
<comment type="caution">
    <text evidence="7">The sequence shown here is derived from an EMBL/GenBank/DDBJ whole genome shotgun (WGS) entry which is preliminary data.</text>
</comment>
<feature type="domain" description="Ion transport" evidence="6">
    <location>
        <begin position="41"/>
        <end position="88"/>
    </location>
</feature>
<evidence type="ECO:0000256" key="3">
    <source>
        <dbReference type="ARBA" id="ARBA00022989"/>
    </source>
</evidence>
<gene>
    <name evidence="7" type="ORF">GSLYS_00020741001</name>
</gene>
<accession>A0AAV2IJZ1</accession>
<evidence type="ECO:0000313" key="7">
    <source>
        <dbReference type="EMBL" id="CAL1547416.1"/>
    </source>
</evidence>
<evidence type="ECO:0000259" key="6">
    <source>
        <dbReference type="Pfam" id="PF00520"/>
    </source>
</evidence>
<evidence type="ECO:0000256" key="5">
    <source>
        <dbReference type="SAM" id="Phobius"/>
    </source>
</evidence>
<feature type="non-terminal residue" evidence="7">
    <location>
        <position position="89"/>
    </location>
</feature>
<evidence type="ECO:0000256" key="1">
    <source>
        <dbReference type="ARBA" id="ARBA00004141"/>
    </source>
</evidence>
<reference evidence="7 8" key="1">
    <citation type="submission" date="2024-04" db="EMBL/GenBank/DDBJ databases">
        <authorList>
            <consortium name="Genoscope - CEA"/>
            <person name="William W."/>
        </authorList>
    </citation>
    <scope>NUCLEOTIDE SEQUENCE [LARGE SCALE GENOMIC DNA]</scope>
</reference>
<keyword evidence="2 5" id="KW-0812">Transmembrane</keyword>
<keyword evidence="4 5" id="KW-0472">Membrane</keyword>
<protein>
    <recommendedName>
        <fullName evidence="6">Ion transport domain-containing protein</fullName>
    </recommendedName>
</protein>
<evidence type="ECO:0000256" key="4">
    <source>
        <dbReference type="ARBA" id="ARBA00023136"/>
    </source>
</evidence>
<dbReference type="PANTHER" id="PTHR13800">
    <property type="entry name" value="TRANSIENT RECEPTOR POTENTIAL CATION CHANNEL, SUBFAMILY M, MEMBER 6"/>
    <property type="match status" value="1"/>
</dbReference>
<feature type="transmembrane region" description="Helical" evidence="5">
    <location>
        <begin position="60"/>
        <end position="78"/>
    </location>
</feature>
<dbReference type="InterPro" id="IPR005821">
    <property type="entry name" value="Ion_trans_dom"/>
</dbReference>
<dbReference type="GO" id="GO:0099604">
    <property type="term" value="F:ligand-gated calcium channel activity"/>
    <property type="evidence" value="ECO:0007669"/>
    <property type="project" value="TreeGrafter"/>
</dbReference>
<dbReference type="EMBL" id="CAXITT010000974">
    <property type="protein sequence ID" value="CAL1547416.1"/>
    <property type="molecule type" value="Genomic_DNA"/>
</dbReference>
<dbReference type="PANTHER" id="PTHR13800:SF12">
    <property type="entry name" value="TRANSIENT RECEPTOR POTENTIAL CATION CHANNEL SUBFAMILY M MEMBER-LIKE 2"/>
    <property type="match status" value="1"/>
</dbReference>
<dbReference type="GO" id="GO:0005886">
    <property type="term" value="C:plasma membrane"/>
    <property type="evidence" value="ECO:0007669"/>
    <property type="project" value="TreeGrafter"/>
</dbReference>
<keyword evidence="3 5" id="KW-1133">Transmembrane helix</keyword>
<dbReference type="Proteomes" id="UP001497497">
    <property type="component" value="Unassembled WGS sequence"/>
</dbReference>
<dbReference type="InterPro" id="IPR050927">
    <property type="entry name" value="TRPM"/>
</dbReference>
<dbReference type="AlphaFoldDB" id="A0AAV2IJZ1"/>